<dbReference type="STRING" id="1424294.Gferi_10285"/>
<evidence type="ECO:0000259" key="1">
    <source>
        <dbReference type="Pfam" id="PF12804"/>
    </source>
</evidence>
<sequence length="193" mass="21772">MVTGIILAAGFSKRMGTEKLLLPVGGIPMIERVIQAVVDGGLEEIIFVYRRQEIKALADQYNLKTVYNKMAEEGQSTSVRAGLEAASQKSEGYLFFVGDQVFLTASVIHQLMTAFKQNPQAIVVPVYKEKRGNPVLFPQKLRRELMRIEGDQGGRMLIEKYRKSVIWVPIEIENAEMDVDTVEGYEAVFNREE</sequence>
<organism evidence="2 3">
    <name type="scientific">Geosporobacter ferrireducens</name>
    <dbReference type="NCBI Taxonomy" id="1424294"/>
    <lineage>
        <taxon>Bacteria</taxon>
        <taxon>Bacillati</taxon>
        <taxon>Bacillota</taxon>
        <taxon>Clostridia</taxon>
        <taxon>Peptostreptococcales</taxon>
        <taxon>Thermotaleaceae</taxon>
        <taxon>Geosporobacter</taxon>
    </lineage>
</organism>
<dbReference type="EMBL" id="CP017269">
    <property type="protein sequence ID" value="AOT69937.1"/>
    <property type="molecule type" value="Genomic_DNA"/>
</dbReference>
<dbReference type="InterPro" id="IPR025877">
    <property type="entry name" value="MobA-like_NTP_Trfase"/>
</dbReference>
<dbReference type="InterPro" id="IPR017696">
    <property type="entry name" value="Mo_hydrolase_YgfJ"/>
</dbReference>
<dbReference type="PANTHER" id="PTHR43777:SF1">
    <property type="entry name" value="MOLYBDENUM COFACTOR CYTIDYLYLTRANSFERASE"/>
    <property type="match status" value="1"/>
</dbReference>
<proteinExistence type="predicted"/>
<keyword evidence="3" id="KW-1185">Reference proteome</keyword>
<dbReference type="KEGG" id="gfe:Gferi_10285"/>
<keyword evidence="2" id="KW-0548">Nucleotidyltransferase</keyword>
<feature type="domain" description="MobA-like NTP transferase" evidence="1">
    <location>
        <begin position="4"/>
        <end position="161"/>
    </location>
</feature>
<protein>
    <submittedName>
        <fullName evidence="2">Molybdenum cofactor cytidylyltransferase</fullName>
    </submittedName>
</protein>
<dbReference type="SUPFAM" id="SSF53448">
    <property type="entry name" value="Nucleotide-diphospho-sugar transferases"/>
    <property type="match status" value="1"/>
</dbReference>
<accession>A0A1D8GGC3</accession>
<dbReference type="Proteomes" id="UP000095743">
    <property type="component" value="Chromosome"/>
</dbReference>
<dbReference type="CDD" id="cd04182">
    <property type="entry name" value="GT_2_like_f"/>
    <property type="match status" value="1"/>
</dbReference>
<name>A0A1D8GGC3_9FIRM</name>
<dbReference type="PANTHER" id="PTHR43777">
    <property type="entry name" value="MOLYBDENUM COFACTOR CYTIDYLYLTRANSFERASE"/>
    <property type="match status" value="1"/>
</dbReference>
<evidence type="ECO:0000313" key="2">
    <source>
        <dbReference type="EMBL" id="AOT69937.1"/>
    </source>
</evidence>
<evidence type="ECO:0000313" key="3">
    <source>
        <dbReference type="Proteomes" id="UP000095743"/>
    </source>
</evidence>
<dbReference type="AlphaFoldDB" id="A0A1D8GGC3"/>
<gene>
    <name evidence="2" type="ORF">Gferi_10285</name>
</gene>
<dbReference type="Gene3D" id="3.90.550.10">
    <property type="entry name" value="Spore Coat Polysaccharide Biosynthesis Protein SpsA, Chain A"/>
    <property type="match status" value="1"/>
</dbReference>
<dbReference type="NCBIfam" id="TIGR03310">
    <property type="entry name" value="matur_MocA_YgfJ"/>
    <property type="match status" value="1"/>
</dbReference>
<dbReference type="InterPro" id="IPR029044">
    <property type="entry name" value="Nucleotide-diphossugar_trans"/>
</dbReference>
<keyword evidence="2" id="KW-0808">Transferase</keyword>
<dbReference type="GO" id="GO:0016779">
    <property type="term" value="F:nucleotidyltransferase activity"/>
    <property type="evidence" value="ECO:0007669"/>
    <property type="project" value="UniProtKB-KW"/>
</dbReference>
<reference evidence="2 3" key="1">
    <citation type="submission" date="2016-09" db="EMBL/GenBank/DDBJ databases">
        <title>Genomic analysis reveals versatility of anaerobic energy metabolism of Geosporobacter ferrireducens IRF9 of phylum Firmicutes.</title>
        <authorList>
            <person name="Kim S.-J."/>
        </authorList>
    </citation>
    <scope>NUCLEOTIDE SEQUENCE [LARGE SCALE GENOMIC DNA]</scope>
    <source>
        <strain evidence="2 3">IRF9</strain>
    </source>
</reference>
<dbReference type="Pfam" id="PF12804">
    <property type="entry name" value="NTP_transf_3"/>
    <property type="match status" value="1"/>
</dbReference>
<dbReference type="RefSeq" id="WP_069976137.1">
    <property type="nucleotide sequence ID" value="NZ_CP017269.1"/>
</dbReference>